<feature type="compositionally biased region" description="Polar residues" evidence="4">
    <location>
        <begin position="264"/>
        <end position="273"/>
    </location>
</feature>
<feature type="compositionally biased region" description="Low complexity" evidence="4">
    <location>
        <begin position="85"/>
        <end position="95"/>
    </location>
</feature>
<dbReference type="InterPro" id="IPR036971">
    <property type="entry name" value="PDEase_catalytic_dom_sf"/>
</dbReference>
<dbReference type="GO" id="GO:0046872">
    <property type="term" value="F:metal ion binding"/>
    <property type="evidence" value="ECO:0007669"/>
    <property type="project" value="UniProtKB-KW"/>
</dbReference>
<keyword evidence="2 3" id="KW-0378">Hydrolase</keyword>
<feature type="compositionally biased region" description="Basic residues" evidence="4">
    <location>
        <begin position="101"/>
        <end position="110"/>
    </location>
</feature>
<feature type="compositionally biased region" description="Polar residues" evidence="4">
    <location>
        <begin position="220"/>
        <end position="236"/>
    </location>
</feature>
<comment type="similarity">
    <text evidence="3">Belongs to the cyclic nucleotide phosphodiesterase family.</text>
</comment>
<feature type="region of interest" description="Disordered" evidence="4">
    <location>
        <begin position="154"/>
        <end position="236"/>
    </location>
</feature>
<feature type="region of interest" description="Disordered" evidence="4">
    <location>
        <begin position="255"/>
        <end position="382"/>
    </location>
</feature>
<comment type="cofactor">
    <cofactor evidence="3">
        <name>a divalent metal cation</name>
        <dbReference type="ChEBI" id="CHEBI:60240"/>
    </cofactor>
    <text evidence="3">Binds 2 divalent metal cations per subunit. Site 1 may preferentially bind zinc ions, while site 2 has a preference for magnesium and/or manganese ions.</text>
</comment>
<keyword evidence="1 3" id="KW-0479">Metal-binding</keyword>
<accession>A0AAV2A9U7</accession>
<feature type="region of interest" description="Disordered" evidence="4">
    <location>
        <begin position="1"/>
        <end position="48"/>
    </location>
</feature>
<evidence type="ECO:0000256" key="4">
    <source>
        <dbReference type="SAM" id="MobiDB-lite"/>
    </source>
</evidence>
<keyword evidence="7" id="KW-1185">Reference proteome</keyword>
<evidence type="ECO:0000313" key="6">
    <source>
        <dbReference type="EMBL" id="CAL1279795.1"/>
    </source>
</evidence>
<feature type="region of interest" description="Disordered" evidence="4">
    <location>
        <begin position="85"/>
        <end position="110"/>
    </location>
</feature>
<feature type="region of interest" description="Disordered" evidence="4">
    <location>
        <begin position="555"/>
        <end position="577"/>
    </location>
</feature>
<name>A0AAV2A9U7_9ARAC</name>
<dbReference type="PROSITE" id="PS51845">
    <property type="entry name" value="PDEASE_I_2"/>
    <property type="match status" value="1"/>
</dbReference>
<feature type="domain" description="PDEase" evidence="5">
    <location>
        <begin position="445"/>
        <end position="882"/>
    </location>
</feature>
<feature type="compositionally biased region" description="Low complexity" evidence="4">
    <location>
        <begin position="359"/>
        <end position="373"/>
    </location>
</feature>
<dbReference type="EC" id="3.1.4.-" evidence="3"/>
<comment type="caution">
    <text evidence="6">The sequence shown here is derived from an EMBL/GenBank/DDBJ whole genome shotgun (WGS) entry which is preliminary data.</text>
</comment>
<dbReference type="SUPFAM" id="SSF109604">
    <property type="entry name" value="HD-domain/PDEase-like"/>
    <property type="match status" value="1"/>
</dbReference>
<feature type="compositionally biased region" description="Basic and acidic residues" evidence="4">
    <location>
        <begin position="279"/>
        <end position="288"/>
    </location>
</feature>
<dbReference type="InterPro" id="IPR003607">
    <property type="entry name" value="HD/PDEase_dom"/>
</dbReference>
<dbReference type="InterPro" id="IPR002073">
    <property type="entry name" value="PDEase_catalytic_dom"/>
</dbReference>
<dbReference type="Gene3D" id="1.10.1300.10">
    <property type="entry name" value="3'5'-cyclic nucleotide phosphodiesterase, catalytic domain"/>
    <property type="match status" value="1"/>
</dbReference>
<evidence type="ECO:0000256" key="1">
    <source>
        <dbReference type="ARBA" id="ARBA00022723"/>
    </source>
</evidence>
<evidence type="ECO:0000256" key="2">
    <source>
        <dbReference type="ARBA" id="ARBA00022801"/>
    </source>
</evidence>
<protein>
    <recommendedName>
        <fullName evidence="3">Phosphodiesterase</fullName>
        <ecNumber evidence="3">3.1.4.-</ecNumber>
    </recommendedName>
</protein>
<dbReference type="InterPro" id="IPR023174">
    <property type="entry name" value="PDEase_CS"/>
</dbReference>
<feature type="compositionally biased region" description="Basic residues" evidence="4">
    <location>
        <begin position="15"/>
        <end position="24"/>
    </location>
</feature>
<evidence type="ECO:0000259" key="5">
    <source>
        <dbReference type="PROSITE" id="PS51845"/>
    </source>
</evidence>
<dbReference type="CDD" id="cd00077">
    <property type="entry name" value="HDc"/>
    <property type="match status" value="1"/>
</dbReference>
<dbReference type="PROSITE" id="PS00126">
    <property type="entry name" value="PDEASE_I_1"/>
    <property type="match status" value="1"/>
</dbReference>
<sequence length="899" mass="101786">MPPWADTMGNTQPRASHHHHHHHQQQQQQQRDQPQHHHQRRNRRESSVDLAAVTEAHGLVSDMLADPQLPPHILSGLRTLSTLLSPTPASTSSSSCCAPQRVHHRRSPQRRKASLILPYFRSSSDNEEIPFTGERPSALPKRLRKNLAPSVLRRMSTATWTTTTSATGMPTLEPEPLRKRSTSFRNLQSPPPTASLEEQQQYQERQEQEEEEERQFSPGGESQTSQHPFMLSSTSNAKTTYNTTVSLESLIAALPDHHKPPTKGQRSFSTTAIPSGHPQRRDSRERKTVASLHPLTPHDVQCLTNLHENATKGEEGGEKEGEEEGQEQQKTTIKEEEEEEEEEEDEEEGLPPLPSFRRSAAAMSSDYESSDSPPSGPEDAGGRRILRAHASVQTVIPSNAGSCALCGRAAPFTPSPLAFAPNLSQKPPAEEEPEDEGPLIHVPDTTYDLDTLANDPVLALIDIWDFPVFEMARQAGTLILSQMCYRVFLATGLFESFRIPLTPFFAYFHELEKGYRDKPYHNRMHASDVLHGVYFLISQPIPGFCQVSSDSTDSPLHRTLSGREAQEKWPSSRQGTVEKKVKAYIDDEDEEDDDDDEEQKDVYGVMGANFPALEIMALYAAAAMHDYDHPGRTNAFLVATFSPQAILYNDRSVLENHHSAAAWSLLLSDNRYNWLRHLDEAEFKRFRFLVIELILATDLKRHFDIVTEFNAKMADEESPFIDWSNEADRLLVMQMAIKLSDINGPCKSQPLHMQWTYRIAEEFYEQGDEERALGLPISRFMDRANPQLAKLQESFIGHLVAPLCRGYAEAALLPGVWIRISDDQSAEELSEDDLDLPRRVEEVAKGGLKRSKSKKYKKAVFCEQTRNLQDNYDYWMSIQRREEEQKNKVSSRETKESCT</sequence>
<dbReference type="AlphaFoldDB" id="A0AAV2A9U7"/>
<organism evidence="6 7">
    <name type="scientific">Larinioides sclopetarius</name>
    <dbReference type="NCBI Taxonomy" id="280406"/>
    <lineage>
        <taxon>Eukaryota</taxon>
        <taxon>Metazoa</taxon>
        <taxon>Ecdysozoa</taxon>
        <taxon>Arthropoda</taxon>
        <taxon>Chelicerata</taxon>
        <taxon>Arachnida</taxon>
        <taxon>Araneae</taxon>
        <taxon>Araneomorphae</taxon>
        <taxon>Entelegynae</taxon>
        <taxon>Araneoidea</taxon>
        <taxon>Araneidae</taxon>
        <taxon>Larinioides</taxon>
    </lineage>
</organism>
<evidence type="ECO:0000313" key="7">
    <source>
        <dbReference type="Proteomes" id="UP001497382"/>
    </source>
</evidence>
<evidence type="ECO:0000256" key="3">
    <source>
        <dbReference type="RuleBase" id="RU363067"/>
    </source>
</evidence>
<dbReference type="EMBL" id="CAXIEN010000125">
    <property type="protein sequence ID" value="CAL1279795.1"/>
    <property type="molecule type" value="Genomic_DNA"/>
</dbReference>
<gene>
    <name evidence="6" type="ORF">LARSCL_LOCUS10598</name>
</gene>
<proteinExistence type="inferred from homology"/>
<dbReference type="GO" id="GO:0007165">
    <property type="term" value="P:signal transduction"/>
    <property type="evidence" value="ECO:0007669"/>
    <property type="project" value="InterPro"/>
</dbReference>
<dbReference type="Proteomes" id="UP001497382">
    <property type="component" value="Unassembled WGS sequence"/>
</dbReference>
<dbReference type="GO" id="GO:0004114">
    <property type="term" value="F:3',5'-cyclic-nucleotide phosphodiesterase activity"/>
    <property type="evidence" value="ECO:0007669"/>
    <property type="project" value="InterPro"/>
</dbReference>
<feature type="compositionally biased region" description="Acidic residues" evidence="4">
    <location>
        <begin position="335"/>
        <end position="349"/>
    </location>
</feature>
<feature type="compositionally biased region" description="Basic and acidic residues" evidence="4">
    <location>
        <begin position="309"/>
        <end position="319"/>
    </location>
</feature>
<dbReference type="Pfam" id="PF00233">
    <property type="entry name" value="PDEase_I"/>
    <property type="match status" value="1"/>
</dbReference>
<feature type="compositionally biased region" description="Low complexity" evidence="4">
    <location>
        <begin position="156"/>
        <end position="167"/>
    </location>
</feature>
<reference evidence="6 7" key="1">
    <citation type="submission" date="2024-04" db="EMBL/GenBank/DDBJ databases">
        <authorList>
            <person name="Rising A."/>
            <person name="Reimegard J."/>
            <person name="Sonavane S."/>
            <person name="Akerstrom W."/>
            <person name="Nylinder S."/>
            <person name="Hedman E."/>
            <person name="Kallberg Y."/>
        </authorList>
    </citation>
    <scope>NUCLEOTIDE SEQUENCE [LARGE SCALE GENOMIC DNA]</scope>
</reference>
<dbReference type="PANTHER" id="PTHR11347">
    <property type="entry name" value="CYCLIC NUCLEOTIDE PHOSPHODIESTERASE"/>
    <property type="match status" value="1"/>
</dbReference>